<sequence>MNDADLTVSDLDDYVTVRLEGEQVVVEVSPVGFRQPMSVIGNLVTELVGRLPRPGADADDALAGGIAAIGQLQQAAASGGYEAFAASMRARLGIQGAAPTLSRDPEFDRTIAVGLEGILKSMRDSSTRRSEATREVLTAEIYTDEGDISVTASSDRIVAGVWIGPEARNRGVEGLGQRLTSLVAEARAALEKLAQAKTREALPEAITRAVDDAPEQAKTAEQRGMSVIGEATQMTEAMKRKAGRA</sequence>
<evidence type="ECO:0000313" key="1">
    <source>
        <dbReference type="EMBL" id="MFC3493296.1"/>
    </source>
</evidence>
<organism evidence="1 2">
    <name type="scientific">Glycomyces rhizosphaerae</name>
    <dbReference type="NCBI Taxonomy" id="2054422"/>
    <lineage>
        <taxon>Bacteria</taxon>
        <taxon>Bacillati</taxon>
        <taxon>Actinomycetota</taxon>
        <taxon>Actinomycetes</taxon>
        <taxon>Glycomycetales</taxon>
        <taxon>Glycomycetaceae</taxon>
        <taxon>Glycomyces</taxon>
    </lineage>
</organism>
<dbReference type="RefSeq" id="WP_387975412.1">
    <property type="nucleotide sequence ID" value="NZ_JBHRWO010000010.1"/>
</dbReference>
<name>A0ABV7PXG8_9ACTN</name>
<proteinExistence type="predicted"/>
<accession>A0ABV7PXG8</accession>
<protein>
    <recommendedName>
        <fullName evidence="3">YbaB/EbfC DNA-binding family protein</fullName>
    </recommendedName>
</protein>
<gene>
    <name evidence="1" type="ORF">ACFO8M_12455</name>
</gene>
<dbReference type="Proteomes" id="UP001595712">
    <property type="component" value="Unassembled WGS sequence"/>
</dbReference>
<keyword evidence="2" id="KW-1185">Reference proteome</keyword>
<evidence type="ECO:0000313" key="2">
    <source>
        <dbReference type="Proteomes" id="UP001595712"/>
    </source>
</evidence>
<comment type="caution">
    <text evidence="1">The sequence shown here is derived from an EMBL/GenBank/DDBJ whole genome shotgun (WGS) entry which is preliminary data.</text>
</comment>
<reference evidence="2" key="1">
    <citation type="journal article" date="2019" name="Int. J. Syst. Evol. Microbiol.">
        <title>The Global Catalogue of Microorganisms (GCM) 10K type strain sequencing project: providing services to taxonomists for standard genome sequencing and annotation.</title>
        <authorList>
            <consortium name="The Broad Institute Genomics Platform"/>
            <consortium name="The Broad Institute Genome Sequencing Center for Infectious Disease"/>
            <person name="Wu L."/>
            <person name="Ma J."/>
        </authorList>
    </citation>
    <scope>NUCLEOTIDE SEQUENCE [LARGE SCALE GENOMIC DNA]</scope>
    <source>
        <strain evidence="2">CGMCC 4.7396</strain>
    </source>
</reference>
<dbReference type="EMBL" id="JBHRWO010000010">
    <property type="protein sequence ID" value="MFC3493296.1"/>
    <property type="molecule type" value="Genomic_DNA"/>
</dbReference>
<evidence type="ECO:0008006" key="3">
    <source>
        <dbReference type="Google" id="ProtNLM"/>
    </source>
</evidence>